<proteinExistence type="inferred from homology"/>
<evidence type="ECO:0000256" key="2">
    <source>
        <dbReference type="ARBA" id="ARBA00022857"/>
    </source>
</evidence>
<evidence type="ECO:0000256" key="1">
    <source>
        <dbReference type="ARBA" id="ARBA00006484"/>
    </source>
</evidence>
<gene>
    <name evidence="4" type="ORF">VNI00_004284</name>
</gene>
<dbReference type="InterPro" id="IPR002347">
    <property type="entry name" value="SDR_fam"/>
</dbReference>
<reference evidence="4 5" key="1">
    <citation type="submission" date="2024-01" db="EMBL/GenBank/DDBJ databases">
        <title>A draft genome for a cacao thread blight-causing isolate of Paramarasmius palmivorus.</title>
        <authorList>
            <person name="Baruah I.K."/>
            <person name="Bukari Y."/>
            <person name="Amoako-Attah I."/>
            <person name="Meinhardt L.W."/>
            <person name="Bailey B.A."/>
            <person name="Cohen S.P."/>
        </authorList>
    </citation>
    <scope>NUCLEOTIDE SEQUENCE [LARGE SCALE GENOMIC DNA]</scope>
    <source>
        <strain evidence="4 5">GH-12</strain>
    </source>
</reference>
<dbReference type="PANTHER" id="PTHR43618">
    <property type="entry name" value="7-ALPHA-HYDROXYSTEROID DEHYDROGENASE"/>
    <property type="match status" value="1"/>
</dbReference>
<sequence>MSPFVYLVIQTRQGATRPSPLDLREREALPRHTFESRTCGSGASDVGQALQIARIDNIRFDNSPRVADSDNLRYWSLIVWLPAELRRLTHPRVSAWHNPVLCRQAQSTWLCLWGIKEPTRLAGNKSHSLFVNKSSIDMSLETLKASSLGNLSGKIALITGGGTGLGLMIAKSYAANGAKVYITGRRLEVLQKAADAFPGLIPLNMDVTNKESIAAAAKIVEQNDSKLDILVNNAGIAGQPVFTGETLDTTRSYGKAFFDDESFERWANTITTNTSSAFFVTMGFFDLLVQAATIRRREGSGSETSSVINISSGAGETKLSFFVYSYGVSKAGLNHLTKTLATEFALNGVPIRVNAILPGLFPSQLTTHVPGGLENFAKSTLPGAVNPVPLRRPGREEELGMTAVYLASDAGSYTNGNLLHVDGGQLLVNP</sequence>
<dbReference type="EMBL" id="JAYKXP010000011">
    <property type="protein sequence ID" value="KAK7052964.1"/>
    <property type="molecule type" value="Genomic_DNA"/>
</dbReference>
<keyword evidence="3" id="KW-0560">Oxidoreductase</keyword>
<evidence type="ECO:0000313" key="4">
    <source>
        <dbReference type="EMBL" id="KAK7052964.1"/>
    </source>
</evidence>
<evidence type="ECO:0000313" key="5">
    <source>
        <dbReference type="Proteomes" id="UP001383192"/>
    </source>
</evidence>
<dbReference type="Gene3D" id="3.40.50.720">
    <property type="entry name" value="NAD(P)-binding Rossmann-like Domain"/>
    <property type="match status" value="1"/>
</dbReference>
<keyword evidence="5" id="KW-1185">Reference proteome</keyword>
<dbReference type="SUPFAM" id="SSF51735">
    <property type="entry name" value="NAD(P)-binding Rossmann-fold domains"/>
    <property type="match status" value="1"/>
</dbReference>
<dbReference type="Proteomes" id="UP001383192">
    <property type="component" value="Unassembled WGS sequence"/>
</dbReference>
<keyword evidence="2" id="KW-0521">NADP</keyword>
<comment type="similarity">
    <text evidence="1">Belongs to the short-chain dehydrogenases/reductases (SDR) family.</text>
</comment>
<organism evidence="4 5">
    <name type="scientific">Paramarasmius palmivorus</name>
    <dbReference type="NCBI Taxonomy" id="297713"/>
    <lineage>
        <taxon>Eukaryota</taxon>
        <taxon>Fungi</taxon>
        <taxon>Dikarya</taxon>
        <taxon>Basidiomycota</taxon>
        <taxon>Agaricomycotina</taxon>
        <taxon>Agaricomycetes</taxon>
        <taxon>Agaricomycetidae</taxon>
        <taxon>Agaricales</taxon>
        <taxon>Marasmiineae</taxon>
        <taxon>Marasmiaceae</taxon>
        <taxon>Paramarasmius</taxon>
    </lineage>
</organism>
<dbReference type="Pfam" id="PF13561">
    <property type="entry name" value="adh_short_C2"/>
    <property type="match status" value="1"/>
</dbReference>
<accession>A0AAW0DN15</accession>
<name>A0AAW0DN15_9AGAR</name>
<dbReference type="AlphaFoldDB" id="A0AAW0DN15"/>
<dbReference type="PRINTS" id="PR00081">
    <property type="entry name" value="GDHRDH"/>
</dbReference>
<protein>
    <submittedName>
        <fullName evidence="4">Uncharacterized protein</fullName>
    </submittedName>
</protein>
<dbReference type="PRINTS" id="PR00080">
    <property type="entry name" value="SDRFAMILY"/>
</dbReference>
<dbReference type="PANTHER" id="PTHR43618:SF4">
    <property type="entry name" value="SHORT CHAIN DEHYDROGENASE_REDUCTASE FAMILY (AFU_ORTHOLOGUE AFUA_7G04540)"/>
    <property type="match status" value="1"/>
</dbReference>
<dbReference type="InterPro" id="IPR052178">
    <property type="entry name" value="Sec_Metab_Biosynth_SDR"/>
</dbReference>
<dbReference type="GO" id="GO:0016491">
    <property type="term" value="F:oxidoreductase activity"/>
    <property type="evidence" value="ECO:0007669"/>
    <property type="project" value="UniProtKB-KW"/>
</dbReference>
<dbReference type="InterPro" id="IPR036291">
    <property type="entry name" value="NAD(P)-bd_dom_sf"/>
</dbReference>
<evidence type="ECO:0000256" key="3">
    <source>
        <dbReference type="ARBA" id="ARBA00023002"/>
    </source>
</evidence>
<comment type="caution">
    <text evidence="4">The sequence shown here is derived from an EMBL/GenBank/DDBJ whole genome shotgun (WGS) entry which is preliminary data.</text>
</comment>